<evidence type="ECO:0000259" key="7">
    <source>
        <dbReference type="SMART" id="SM00199"/>
    </source>
</evidence>
<accession>A0A090AT91</accession>
<gene>
    <name evidence="8" type="primary">Paol-SCYA105</name>
</gene>
<reference evidence="8" key="2">
    <citation type="submission" date="2014-05" db="EMBL/GenBank/DDBJ databases">
        <authorList>
            <person name="Zou G.G."/>
            <person name="Nozaki R."/>
            <person name="Kondo H."/>
            <person name="Hirono I."/>
        </authorList>
    </citation>
    <scope>NUCLEOTIDE SEQUENCE</scope>
</reference>
<dbReference type="FunFam" id="2.40.50.40:FF:000002">
    <property type="entry name" value="C-C motif chemokine"/>
    <property type="match status" value="1"/>
</dbReference>
<feature type="domain" description="Chemokine interleukin-8-like" evidence="7">
    <location>
        <begin position="29"/>
        <end position="86"/>
    </location>
</feature>
<dbReference type="InterPro" id="IPR039809">
    <property type="entry name" value="Chemokine_b/g/d"/>
</dbReference>
<dbReference type="GO" id="GO:0006955">
    <property type="term" value="P:immune response"/>
    <property type="evidence" value="ECO:0007669"/>
    <property type="project" value="InterPro"/>
</dbReference>
<feature type="chain" id="PRO_5007380699" evidence="6">
    <location>
        <begin position="24"/>
        <end position="98"/>
    </location>
</feature>
<dbReference type="GO" id="GO:0005615">
    <property type="term" value="C:extracellular space"/>
    <property type="evidence" value="ECO:0007669"/>
    <property type="project" value="UniProtKB-KW"/>
</dbReference>
<dbReference type="AlphaFoldDB" id="A0A090AT91"/>
<evidence type="ECO:0000256" key="2">
    <source>
        <dbReference type="ARBA" id="ARBA00010868"/>
    </source>
</evidence>
<evidence type="ECO:0000313" key="8">
    <source>
        <dbReference type="EMBL" id="BAP59752.1"/>
    </source>
</evidence>
<dbReference type="CDD" id="cd00272">
    <property type="entry name" value="Chemokine_CC"/>
    <property type="match status" value="1"/>
</dbReference>
<comment type="subcellular location">
    <subcellularLocation>
        <location evidence="1">Secreted</location>
    </subcellularLocation>
</comment>
<dbReference type="SMR" id="A0A090AT91"/>
<dbReference type="Pfam" id="PF00048">
    <property type="entry name" value="IL8"/>
    <property type="match status" value="1"/>
</dbReference>
<evidence type="ECO:0000256" key="1">
    <source>
        <dbReference type="ARBA" id="ARBA00004613"/>
    </source>
</evidence>
<comment type="similarity">
    <text evidence="2">Belongs to the intercrine beta (chemokine CC) family.</text>
</comment>
<dbReference type="EMBL" id="AB937786">
    <property type="protein sequence ID" value="BAP59752.1"/>
    <property type="molecule type" value="mRNA"/>
</dbReference>
<sequence>MAAARLCLSVLVLMLAAITVSEGVRGSGPKKCCVRFIKKLPEDKVVGYMRTSQRCSQPAIVLKTEAGHQLCARPSAAWVKETIKNLNAKSKPGEASNL</sequence>
<keyword evidence="4" id="KW-0964">Secreted</keyword>
<evidence type="ECO:0000256" key="6">
    <source>
        <dbReference type="SAM" id="SignalP"/>
    </source>
</evidence>
<feature type="signal peptide" evidence="6">
    <location>
        <begin position="1"/>
        <end position="23"/>
    </location>
</feature>
<dbReference type="GO" id="GO:0008009">
    <property type="term" value="F:chemokine activity"/>
    <property type="evidence" value="ECO:0007669"/>
    <property type="project" value="InterPro"/>
</dbReference>
<dbReference type="SMART" id="SM00199">
    <property type="entry name" value="SCY"/>
    <property type="match status" value="1"/>
</dbReference>
<evidence type="ECO:0000256" key="3">
    <source>
        <dbReference type="ARBA" id="ARBA00022514"/>
    </source>
</evidence>
<keyword evidence="3" id="KW-0202">Cytokine</keyword>
<dbReference type="InterPro" id="IPR001811">
    <property type="entry name" value="Chemokine_IL8-like_dom"/>
</dbReference>
<reference evidence="8" key="1">
    <citation type="journal article" date="2014" name="Fish Shellfish Immunol.">
        <title>Cloning and expression analysis of three novel CC chemokine genes from Japanese flounder (Paralichthys olivaceus).</title>
        <authorList>
            <person name="Zou G.-G."/>
            <person name="Nozaki R."/>
            <person name="Kondo H."/>
            <person name="Hirono I."/>
        </authorList>
    </citation>
    <scope>NUCLEOTIDE SEQUENCE</scope>
</reference>
<dbReference type="EMBL" id="AB937785">
    <property type="protein sequence ID" value="BAP59751.1"/>
    <property type="molecule type" value="Genomic_DNA"/>
</dbReference>
<organism evidence="8">
    <name type="scientific">Paralichthys olivaceus</name>
    <name type="common">Bastard halibut</name>
    <name type="synonym">Hippoglossus olivaceus</name>
    <dbReference type="NCBI Taxonomy" id="8255"/>
    <lineage>
        <taxon>Eukaryota</taxon>
        <taxon>Metazoa</taxon>
        <taxon>Chordata</taxon>
        <taxon>Craniata</taxon>
        <taxon>Vertebrata</taxon>
        <taxon>Euteleostomi</taxon>
        <taxon>Actinopterygii</taxon>
        <taxon>Neopterygii</taxon>
        <taxon>Teleostei</taxon>
        <taxon>Neoteleostei</taxon>
        <taxon>Acanthomorphata</taxon>
        <taxon>Carangaria</taxon>
        <taxon>Pleuronectiformes</taxon>
        <taxon>Pleuronectoidei</taxon>
        <taxon>Paralichthyidae</taxon>
        <taxon>Paralichthys</taxon>
    </lineage>
</organism>
<keyword evidence="5 6" id="KW-0732">Signal</keyword>
<evidence type="ECO:0000256" key="5">
    <source>
        <dbReference type="ARBA" id="ARBA00022729"/>
    </source>
</evidence>
<dbReference type="PANTHER" id="PTHR12015:SF183">
    <property type="entry name" value="C-C MOTIF CHEMOKINE 3"/>
    <property type="match status" value="1"/>
</dbReference>
<dbReference type="KEGG" id="pov:109624246"/>
<dbReference type="SUPFAM" id="SSF54117">
    <property type="entry name" value="Interleukin 8-like chemokines"/>
    <property type="match status" value="1"/>
</dbReference>
<evidence type="ECO:0000256" key="4">
    <source>
        <dbReference type="ARBA" id="ARBA00022525"/>
    </source>
</evidence>
<protein>
    <submittedName>
        <fullName evidence="8">CC chemokine, Paol-SCYA105</fullName>
    </submittedName>
</protein>
<dbReference type="PANTHER" id="PTHR12015">
    <property type="entry name" value="SMALL INDUCIBLE CYTOKINE A"/>
    <property type="match status" value="1"/>
</dbReference>
<dbReference type="Gene3D" id="2.40.50.40">
    <property type="match status" value="1"/>
</dbReference>
<name>A0A090AT91_PAROL</name>
<proteinExistence type="evidence at transcript level"/>
<dbReference type="InterPro" id="IPR036048">
    <property type="entry name" value="Interleukin_8-like_sf"/>
</dbReference>